<dbReference type="OrthoDB" id="3266819at2"/>
<dbReference type="InterPro" id="IPR019639">
    <property type="entry name" value="DUF2505"/>
</dbReference>
<dbReference type="EMBL" id="SJZJ01000006">
    <property type="protein sequence ID" value="TCJ29966.1"/>
    <property type="molecule type" value="Genomic_DNA"/>
</dbReference>
<accession>A0A4R1CIJ7</accession>
<evidence type="ECO:0000313" key="1">
    <source>
        <dbReference type="EMBL" id="TCJ29966.1"/>
    </source>
</evidence>
<name>A0A4R1CIJ7_9ACTN</name>
<dbReference type="RefSeq" id="WP_131582090.1">
    <property type="nucleotide sequence ID" value="NZ_SJZJ01000006.1"/>
</dbReference>
<dbReference type="Proteomes" id="UP000295453">
    <property type="component" value="Unassembled WGS sequence"/>
</dbReference>
<gene>
    <name evidence="1" type="ORF">EPD65_05080</name>
</gene>
<keyword evidence="2" id="KW-1185">Reference proteome</keyword>
<dbReference type="Pfam" id="PF10698">
    <property type="entry name" value="DUF2505"/>
    <property type="match status" value="1"/>
</dbReference>
<comment type="caution">
    <text evidence="1">The sequence shown here is derived from an EMBL/GenBank/DDBJ whole genome shotgun (WGS) entry which is preliminary data.</text>
</comment>
<dbReference type="AlphaFoldDB" id="A0A4R1CIJ7"/>
<proteinExistence type="predicted"/>
<sequence length="164" mass="17392">MAKSIHENLTYPGTTVDAVAALAVDPAFRAAVASYQHALRSSLAVTPTANGNSVTFEYVHGTDRVPSFAKKLVGDEIPIVQQETWRGDRADVLITIAGKPGDMKGTITLAQQGDDVVQTVDLTVKVGIPLIGGKIEDLIAGLLTKAARAENKVGVKWLAGEWQD</sequence>
<evidence type="ECO:0000313" key="2">
    <source>
        <dbReference type="Proteomes" id="UP000295453"/>
    </source>
</evidence>
<protein>
    <submittedName>
        <fullName evidence="1">DUF2505 domain-containing protein</fullName>
    </submittedName>
</protein>
<reference evidence="1 2" key="1">
    <citation type="submission" date="2019-03" db="EMBL/GenBank/DDBJ databases">
        <authorList>
            <person name="Kim M.K.M."/>
        </authorList>
    </citation>
    <scope>NUCLEOTIDE SEQUENCE [LARGE SCALE GENOMIC DNA]</scope>
    <source>
        <strain evidence="1 2">18JY15-6</strain>
    </source>
</reference>
<organism evidence="1 2">
    <name type="scientific">Nocardioides jejuensis</name>
    <dbReference type="NCBI Taxonomy" id="2502782"/>
    <lineage>
        <taxon>Bacteria</taxon>
        <taxon>Bacillati</taxon>
        <taxon>Actinomycetota</taxon>
        <taxon>Actinomycetes</taxon>
        <taxon>Propionibacteriales</taxon>
        <taxon>Nocardioidaceae</taxon>
        <taxon>Nocardioides</taxon>
    </lineage>
</organism>